<evidence type="ECO:0000256" key="14">
    <source>
        <dbReference type="PIRSR" id="PIRSR600823-1"/>
    </source>
</evidence>
<dbReference type="PROSITE" id="PS50873">
    <property type="entry name" value="PEROXIDASE_4"/>
    <property type="match status" value="1"/>
</dbReference>
<keyword evidence="13" id="KW-0325">Glycoprotein</keyword>
<dbReference type="AlphaFoldDB" id="A0A176W603"/>
<keyword evidence="6 19" id="KW-0349">Heme</keyword>
<evidence type="ECO:0000256" key="1">
    <source>
        <dbReference type="ARBA" id="ARBA00000189"/>
    </source>
</evidence>
<dbReference type="Pfam" id="PF00141">
    <property type="entry name" value="peroxidase"/>
    <property type="match status" value="1"/>
</dbReference>
<evidence type="ECO:0000256" key="9">
    <source>
        <dbReference type="ARBA" id="ARBA00022837"/>
    </source>
</evidence>
<feature type="binding site" evidence="16">
    <location>
        <position position="253"/>
    </location>
    <ligand>
        <name>Ca(2+)</name>
        <dbReference type="ChEBI" id="CHEBI:29108"/>
        <label>2</label>
    </ligand>
</feature>
<comment type="cofactor">
    <cofactor evidence="16 19">
        <name>heme b</name>
        <dbReference type="ChEBI" id="CHEBI:60344"/>
    </cofactor>
    <text evidence="16 19">Binds 1 heme b (iron(II)-protoporphyrin IX) group per subunit.</text>
</comment>
<feature type="chain" id="PRO_5042304660" description="Peroxidase" evidence="19">
    <location>
        <begin position="25"/>
        <end position="330"/>
    </location>
</feature>
<comment type="catalytic activity">
    <reaction evidence="1 19">
        <text>2 a phenolic donor + H2O2 = 2 a phenolic radical donor + 2 H2O</text>
        <dbReference type="Rhea" id="RHEA:56136"/>
        <dbReference type="ChEBI" id="CHEBI:15377"/>
        <dbReference type="ChEBI" id="CHEBI:16240"/>
        <dbReference type="ChEBI" id="CHEBI:139520"/>
        <dbReference type="ChEBI" id="CHEBI:139521"/>
        <dbReference type="EC" id="1.11.1.7"/>
    </reaction>
</comment>
<evidence type="ECO:0000256" key="15">
    <source>
        <dbReference type="PIRSR" id="PIRSR600823-2"/>
    </source>
</evidence>
<evidence type="ECO:0000313" key="22">
    <source>
        <dbReference type="EMBL" id="OAE27855.1"/>
    </source>
</evidence>
<feature type="binding site" description="axial binding residue" evidence="16">
    <location>
        <position position="193"/>
    </location>
    <ligand>
        <name>heme b</name>
        <dbReference type="ChEBI" id="CHEBI:60344"/>
    </ligand>
    <ligandPart>
        <name>Fe</name>
        <dbReference type="ChEBI" id="CHEBI:18248"/>
    </ligandPart>
</feature>
<gene>
    <name evidence="22" type="ORF">AXG93_1881s1470</name>
    <name evidence="21" type="ORF">Mp_7g14900</name>
</gene>
<feature type="binding site" evidence="16">
    <location>
        <position position="88"/>
    </location>
    <ligand>
        <name>Ca(2+)</name>
        <dbReference type="ChEBI" id="CHEBI:29108"/>
        <label>1</label>
    </ligand>
</feature>
<evidence type="ECO:0000313" key="23">
    <source>
        <dbReference type="Proteomes" id="UP000077202"/>
    </source>
</evidence>
<dbReference type="FunFam" id="1.10.420.10:FF:000001">
    <property type="entry name" value="Peroxidase"/>
    <property type="match status" value="1"/>
</dbReference>
<name>A0A176W603_MARPO</name>
<dbReference type="InterPro" id="IPR000823">
    <property type="entry name" value="Peroxidase_pln"/>
</dbReference>
<protein>
    <recommendedName>
        <fullName evidence="19">Peroxidase</fullName>
        <ecNumber evidence="19">1.11.1.7</ecNumber>
    </recommendedName>
</protein>
<accession>A0A176W603</accession>
<evidence type="ECO:0000256" key="2">
    <source>
        <dbReference type="ARBA" id="ARBA00002322"/>
    </source>
</evidence>
<feature type="binding site" evidence="16">
    <location>
        <position position="194"/>
    </location>
    <ligand>
        <name>Ca(2+)</name>
        <dbReference type="ChEBI" id="CHEBI:29108"/>
        <label>2</label>
    </ligand>
</feature>
<dbReference type="Proteomes" id="UP001162541">
    <property type="component" value="Chromosome 7"/>
</dbReference>
<dbReference type="Gene3D" id="1.10.520.10">
    <property type="match status" value="1"/>
</dbReference>
<feature type="disulfide bond" evidence="18">
    <location>
        <begin position="200"/>
        <end position="233"/>
    </location>
</feature>
<evidence type="ECO:0000256" key="13">
    <source>
        <dbReference type="ARBA" id="ARBA00023180"/>
    </source>
</evidence>
<dbReference type="Proteomes" id="UP000077202">
    <property type="component" value="Unassembled WGS sequence"/>
</dbReference>
<reference evidence="24" key="3">
    <citation type="journal article" date="2020" name="Curr. Biol.">
        <title>Chromatin organization in early land plants reveals an ancestral association between H3K27me3, transposons, and constitutive heterochromatin.</title>
        <authorList>
            <person name="Montgomery S.A."/>
            <person name="Tanizawa Y."/>
            <person name="Galik B."/>
            <person name="Wang N."/>
            <person name="Ito T."/>
            <person name="Mochizuki T."/>
            <person name="Akimcheva S."/>
            <person name="Bowman J.L."/>
            <person name="Cognat V."/>
            <person name="Marechal-Drouard L."/>
            <person name="Ekker H."/>
            <person name="Hong S.F."/>
            <person name="Kohchi T."/>
            <person name="Lin S.S."/>
            <person name="Liu L.D."/>
            <person name="Nakamura Y."/>
            <person name="Valeeva L.R."/>
            <person name="Shakirov E.V."/>
            <person name="Shippen D.E."/>
            <person name="Wei W.L."/>
            <person name="Yagura M."/>
            <person name="Yamaoka S."/>
            <person name="Yamato K.T."/>
            <person name="Liu C."/>
            <person name="Berger F."/>
        </authorList>
    </citation>
    <scope>NUCLEOTIDE SEQUENCE [LARGE SCALE GENOMIC DNA]</scope>
    <source>
        <strain evidence="24">Tak-1</strain>
    </source>
</reference>
<keyword evidence="9 16" id="KW-0106">Calcium</keyword>
<keyword evidence="7 16" id="KW-0479">Metal-binding</keyword>
<dbReference type="PANTHER" id="PTHR31235">
    <property type="entry name" value="PEROXIDASE 25-RELATED"/>
    <property type="match status" value="1"/>
</dbReference>
<keyword evidence="23" id="KW-1185">Reference proteome</keyword>
<dbReference type="GO" id="GO:0020037">
    <property type="term" value="F:heme binding"/>
    <property type="evidence" value="ECO:0007669"/>
    <property type="project" value="UniProtKB-UniRule"/>
</dbReference>
<comment type="function">
    <text evidence="2">Removal of H(2)O(2), oxidation of toxic reductants, biosynthesis and degradation of lignin, suberization, auxin catabolism, response to environmental stresses such as wounding, pathogen attack and oxidative stress. These functions might be dependent on each isozyme/isoform in each plant tissue.</text>
</comment>
<evidence type="ECO:0000313" key="24">
    <source>
        <dbReference type="Proteomes" id="UP001162541"/>
    </source>
</evidence>
<evidence type="ECO:0000259" key="20">
    <source>
        <dbReference type="PROSITE" id="PS50873"/>
    </source>
</evidence>
<keyword evidence="19" id="KW-0376">Hydrogen peroxide</keyword>
<feature type="binding site" evidence="16">
    <location>
        <position position="246"/>
    </location>
    <ligand>
        <name>Ca(2+)</name>
        <dbReference type="ChEBI" id="CHEBI:29108"/>
        <label>2</label>
    </ligand>
</feature>
<feature type="disulfide bond" evidence="18">
    <location>
        <begin position="69"/>
        <end position="74"/>
    </location>
</feature>
<keyword evidence="11 16" id="KW-0408">Iron</keyword>
<dbReference type="GO" id="GO:0140825">
    <property type="term" value="F:lactoperoxidase activity"/>
    <property type="evidence" value="ECO:0007669"/>
    <property type="project" value="UniProtKB-EC"/>
</dbReference>
<evidence type="ECO:0000313" key="21">
    <source>
        <dbReference type="EMBL" id="BBN17484.1"/>
    </source>
</evidence>
<dbReference type="CDD" id="cd00693">
    <property type="entry name" value="secretory_peroxidase"/>
    <property type="match status" value="1"/>
</dbReference>
<feature type="binding site" evidence="16">
    <location>
        <position position="77"/>
    </location>
    <ligand>
        <name>Ca(2+)</name>
        <dbReference type="ChEBI" id="CHEBI:29108"/>
        <label>1</label>
    </ligand>
</feature>
<keyword evidence="10 19" id="KW-0560">Oxidoreductase</keyword>
<reference evidence="22 23" key="1">
    <citation type="submission" date="2016-03" db="EMBL/GenBank/DDBJ databases">
        <title>Mechanisms controlling the formation of the plant cell surface in tip-growing cells are functionally conserved among land plants.</title>
        <authorList>
            <person name="Honkanen S."/>
            <person name="Jones V.A."/>
            <person name="Morieri G."/>
            <person name="Champion C."/>
            <person name="Hetherington A.J."/>
            <person name="Kelly S."/>
            <person name="Saint-Marcoux D."/>
            <person name="Proust H."/>
            <person name="Prescott H."/>
            <person name="Dolan L."/>
        </authorList>
    </citation>
    <scope>NUCLEOTIDE SEQUENCE [LARGE SCALE GENOMIC DNA]</scope>
    <source>
        <strain evidence="23">cv. Tak-1 and cv. Tak-2</strain>
        <tissue evidence="22">Whole gametophyte</tissue>
    </source>
</reference>
<dbReference type="EMBL" id="LVLJ01001819">
    <property type="protein sequence ID" value="OAE27855.1"/>
    <property type="molecule type" value="Genomic_DNA"/>
</dbReference>
<evidence type="ECO:0000256" key="5">
    <source>
        <dbReference type="ARBA" id="ARBA00022559"/>
    </source>
</evidence>
<keyword evidence="4 19" id="KW-0964">Secreted</keyword>
<dbReference type="GO" id="GO:0005576">
    <property type="term" value="C:extracellular region"/>
    <property type="evidence" value="ECO:0007669"/>
    <property type="project" value="UniProtKB-SubCell"/>
</dbReference>
<evidence type="ECO:0000256" key="11">
    <source>
        <dbReference type="ARBA" id="ARBA00023004"/>
    </source>
</evidence>
<dbReference type="InterPro" id="IPR002016">
    <property type="entry name" value="Haem_peroxidase"/>
</dbReference>
<sequence>MAVVGLRCQVILFALLIMASVAYGAKLSKSHYYITCPKLETVVRNKVNEIVNADLGMAPGLLRLHFHDCFVRGCDGSVLLNSSSNSAEMDAPPNAGSLRGFAEVDSIKAEVEKACPGVVSCADILALAARDAVVKVGGKYWSVPLGRKDGFISSLVEANSSLPSPFMTFAQLVENFAAVGLNAKDMVFLSGGHTIGQAHCAVVIPRLYNFSGVPGATDPSLDPTFADMLRTLCPSDEPLTFVGQMDATNGTFDNEYFTDVKSQRGLFSSDAALLTSPLGRRIVRESAAYPGSFLREFGKSMVKMGNIDVLTGSAGEIRRVCSAVNNNGNY</sequence>
<dbReference type="PRINTS" id="PR00458">
    <property type="entry name" value="PEROXIDASE"/>
</dbReference>
<dbReference type="GO" id="GO:0042744">
    <property type="term" value="P:hydrogen peroxide catabolic process"/>
    <property type="evidence" value="ECO:0007669"/>
    <property type="project" value="UniProtKB-KW"/>
</dbReference>
<keyword evidence="8 19" id="KW-0732">Signal</keyword>
<keyword evidence="5 19" id="KW-0575">Peroxidase</keyword>
<evidence type="ECO:0000256" key="12">
    <source>
        <dbReference type="ARBA" id="ARBA00023157"/>
    </source>
</evidence>
<evidence type="ECO:0000256" key="7">
    <source>
        <dbReference type="ARBA" id="ARBA00022723"/>
    </source>
</evidence>
<dbReference type="InterPro" id="IPR019794">
    <property type="entry name" value="Peroxidases_AS"/>
</dbReference>
<dbReference type="Gene3D" id="1.10.420.10">
    <property type="entry name" value="Peroxidase, domain 2"/>
    <property type="match status" value="1"/>
</dbReference>
<evidence type="ECO:0000256" key="3">
    <source>
        <dbReference type="ARBA" id="ARBA00004613"/>
    </source>
</evidence>
<dbReference type="SUPFAM" id="SSF48113">
    <property type="entry name" value="Heme-dependent peroxidases"/>
    <property type="match status" value="1"/>
</dbReference>
<feature type="active site" description="Proton acceptor" evidence="14">
    <location>
        <position position="67"/>
    </location>
</feature>
<proteinExistence type="inferred from homology"/>
<dbReference type="PRINTS" id="PR00461">
    <property type="entry name" value="PLPEROXIDASE"/>
</dbReference>
<evidence type="ECO:0000256" key="19">
    <source>
        <dbReference type="RuleBase" id="RU362060"/>
    </source>
</evidence>
<evidence type="ECO:0000256" key="16">
    <source>
        <dbReference type="PIRSR" id="PIRSR600823-3"/>
    </source>
</evidence>
<evidence type="ECO:0000256" key="4">
    <source>
        <dbReference type="ARBA" id="ARBA00022525"/>
    </source>
</evidence>
<feature type="domain" description="Plant heme peroxidase family profile" evidence="20">
    <location>
        <begin position="26"/>
        <end position="325"/>
    </location>
</feature>
<organism evidence="22 23">
    <name type="scientific">Marchantia polymorpha subsp. ruderalis</name>
    <dbReference type="NCBI Taxonomy" id="1480154"/>
    <lineage>
        <taxon>Eukaryota</taxon>
        <taxon>Viridiplantae</taxon>
        <taxon>Streptophyta</taxon>
        <taxon>Embryophyta</taxon>
        <taxon>Marchantiophyta</taxon>
        <taxon>Marchantiopsida</taxon>
        <taxon>Marchantiidae</taxon>
        <taxon>Marchantiales</taxon>
        <taxon>Marchantiaceae</taxon>
        <taxon>Marchantia</taxon>
    </lineage>
</organism>
<evidence type="ECO:0000256" key="6">
    <source>
        <dbReference type="ARBA" id="ARBA00022617"/>
    </source>
</evidence>
<reference evidence="21" key="2">
    <citation type="journal article" date="2019" name="Curr. Biol.">
        <title>Chromatin organization in early land plants reveals an ancestral association between H3K27me3, transposons, and constitutive heterochromatin.</title>
        <authorList>
            <person name="Montgomery S.A."/>
            <person name="Tanizawa Y."/>
            <person name="Galik B."/>
            <person name="Wang N."/>
            <person name="Ito T."/>
            <person name="Mochizuki T."/>
            <person name="Akimcheva S."/>
            <person name="Bowman J."/>
            <person name="Cognat V."/>
            <person name="Drouard L."/>
            <person name="Ekker H."/>
            <person name="Houng S."/>
            <person name="Kohchi T."/>
            <person name="Lin S."/>
            <person name="Liu L.D."/>
            <person name="Nakamura Y."/>
            <person name="Valeeva L.R."/>
            <person name="Shakirov E.V."/>
            <person name="Shippen D.E."/>
            <person name="Wei W."/>
            <person name="Yagura M."/>
            <person name="Yamaoka S."/>
            <person name="Yamato K.T."/>
            <person name="Liu C."/>
            <person name="Berger F."/>
        </authorList>
    </citation>
    <scope>NUCLEOTIDE SEQUENCE [LARGE SCALE GENOMIC DNA]</scope>
    <source>
        <strain evidence="21">Tak-1</strain>
    </source>
</reference>
<evidence type="ECO:0000256" key="17">
    <source>
        <dbReference type="PIRSR" id="PIRSR600823-4"/>
    </source>
</evidence>
<feature type="binding site" evidence="16">
    <location>
        <position position="68"/>
    </location>
    <ligand>
        <name>Ca(2+)</name>
        <dbReference type="ChEBI" id="CHEBI:29108"/>
        <label>1</label>
    </ligand>
</feature>
<dbReference type="InterPro" id="IPR010255">
    <property type="entry name" value="Haem_peroxidase_sf"/>
</dbReference>
<dbReference type="GO" id="GO:0006979">
    <property type="term" value="P:response to oxidative stress"/>
    <property type="evidence" value="ECO:0007669"/>
    <property type="project" value="UniProtKB-UniRule"/>
</dbReference>
<feature type="binding site" evidence="16">
    <location>
        <position position="73"/>
    </location>
    <ligand>
        <name>Ca(2+)</name>
        <dbReference type="ChEBI" id="CHEBI:29108"/>
        <label>1</label>
    </ligand>
</feature>
<feature type="signal peptide" evidence="19">
    <location>
        <begin position="1"/>
        <end position="24"/>
    </location>
</feature>
<dbReference type="EMBL" id="AP019872">
    <property type="protein sequence ID" value="BBN17484.1"/>
    <property type="molecule type" value="Genomic_DNA"/>
</dbReference>
<evidence type="ECO:0000256" key="8">
    <source>
        <dbReference type="ARBA" id="ARBA00022729"/>
    </source>
</evidence>
<feature type="binding site" evidence="15">
    <location>
        <position position="163"/>
    </location>
    <ligand>
        <name>substrate</name>
    </ligand>
</feature>
<feature type="binding site" evidence="16">
    <location>
        <position position="75"/>
    </location>
    <ligand>
        <name>Ca(2+)</name>
        <dbReference type="ChEBI" id="CHEBI:29108"/>
        <label>1</label>
    </ligand>
</feature>
<comment type="similarity">
    <text evidence="19">Belongs to the peroxidase family. Classical plant (class III) peroxidase subfamily.</text>
</comment>
<dbReference type="PROSITE" id="PS00436">
    <property type="entry name" value="PEROXIDASE_2"/>
    <property type="match status" value="1"/>
</dbReference>
<dbReference type="InterPro" id="IPR033905">
    <property type="entry name" value="Secretory_peroxidase"/>
</dbReference>
<dbReference type="FunFam" id="1.10.520.10:FF:000006">
    <property type="entry name" value="Peroxidase"/>
    <property type="match status" value="1"/>
</dbReference>
<keyword evidence="12 18" id="KW-1015">Disulfide bond</keyword>
<dbReference type="EC" id="1.11.1.7" evidence="19"/>
<comment type="subcellular location">
    <subcellularLocation>
        <location evidence="3 19">Secreted</location>
    </subcellularLocation>
</comment>
<comment type="cofactor">
    <cofactor evidence="16 19">
        <name>Ca(2+)</name>
        <dbReference type="ChEBI" id="CHEBI:29108"/>
    </cofactor>
    <text evidence="16 19">Binds 2 calcium ions per subunit.</text>
</comment>
<feature type="disulfide bond" evidence="18">
    <location>
        <begin position="36"/>
        <end position="115"/>
    </location>
</feature>
<feature type="binding site" evidence="16">
    <location>
        <position position="71"/>
    </location>
    <ligand>
        <name>Ca(2+)</name>
        <dbReference type="ChEBI" id="CHEBI:29108"/>
        <label>1</label>
    </ligand>
</feature>
<dbReference type="GO" id="GO:0046872">
    <property type="term" value="F:metal ion binding"/>
    <property type="evidence" value="ECO:0007669"/>
    <property type="project" value="UniProtKB-UniRule"/>
</dbReference>
<evidence type="ECO:0000256" key="10">
    <source>
        <dbReference type="ARBA" id="ARBA00023002"/>
    </source>
</evidence>
<evidence type="ECO:0000256" key="18">
    <source>
        <dbReference type="PIRSR" id="PIRSR600823-5"/>
    </source>
</evidence>
<feature type="site" description="Transition state stabilizer" evidence="17">
    <location>
        <position position="63"/>
    </location>
</feature>
<feature type="disulfide bond" evidence="18">
    <location>
        <begin position="121"/>
        <end position="321"/>
    </location>
</feature>